<feature type="domain" description="CHAT" evidence="1">
    <location>
        <begin position="1"/>
        <end position="183"/>
    </location>
</feature>
<name>A0A1V1P113_9BACT</name>
<comment type="caution">
    <text evidence="2">The sequence shown here is derived from an EMBL/GenBank/DDBJ whole genome shotgun (WGS) entry which is preliminary data.</text>
</comment>
<evidence type="ECO:0000313" key="3">
    <source>
        <dbReference type="Proteomes" id="UP000189670"/>
    </source>
</evidence>
<protein>
    <recommendedName>
        <fullName evidence="1">CHAT domain-containing protein</fullName>
    </recommendedName>
</protein>
<sequence length="185" mass="20810">MPSVIKEIQAVQSSFQGDTSYCVLLNEKFTVDNFRNAYENDTYHVLHMSTHAEFGESPEETFLVAYDKPITINILEDIVLSGRYRKNNLNLLTLSACQTARGNEQSALGLGGVAVKAGAETAIATLWTVDDTATSLVMAELYSQLNRHQFSPLKALQKTQQIFSQHERYSHPKYWAAFILIGNWM</sequence>
<gene>
    <name evidence="2" type="ORF">OMM_04525</name>
</gene>
<evidence type="ECO:0000259" key="1">
    <source>
        <dbReference type="Pfam" id="PF12770"/>
    </source>
</evidence>
<dbReference type="Pfam" id="PF12770">
    <property type="entry name" value="CHAT"/>
    <property type="match status" value="1"/>
</dbReference>
<reference evidence="3" key="1">
    <citation type="submission" date="2012-11" db="EMBL/GenBank/DDBJ databases">
        <authorList>
            <person name="Lucero-Rivera Y.E."/>
            <person name="Tovar-Ramirez D."/>
        </authorList>
    </citation>
    <scope>NUCLEOTIDE SEQUENCE [LARGE SCALE GENOMIC DNA]</scope>
    <source>
        <strain evidence="3">Araruama</strain>
    </source>
</reference>
<organism evidence="2 3">
    <name type="scientific">Candidatus Magnetoglobus multicellularis str. Araruama</name>
    <dbReference type="NCBI Taxonomy" id="890399"/>
    <lineage>
        <taxon>Bacteria</taxon>
        <taxon>Pseudomonadati</taxon>
        <taxon>Thermodesulfobacteriota</taxon>
        <taxon>Desulfobacteria</taxon>
        <taxon>Desulfobacterales</taxon>
        <taxon>Desulfobacteraceae</taxon>
        <taxon>Candidatus Magnetoglobus</taxon>
    </lineage>
</organism>
<dbReference type="AlphaFoldDB" id="A0A1V1P113"/>
<dbReference type="EMBL" id="ATBP01000930">
    <property type="protein sequence ID" value="ETR68503.1"/>
    <property type="molecule type" value="Genomic_DNA"/>
</dbReference>
<accession>A0A1V1P113</accession>
<dbReference type="Proteomes" id="UP000189670">
    <property type="component" value="Unassembled WGS sequence"/>
</dbReference>
<evidence type="ECO:0000313" key="2">
    <source>
        <dbReference type="EMBL" id="ETR68503.1"/>
    </source>
</evidence>
<dbReference type="InterPro" id="IPR024983">
    <property type="entry name" value="CHAT_dom"/>
</dbReference>
<proteinExistence type="predicted"/>